<feature type="transmembrane region" description="Helical" evidence="1">
    <location>
        <begin position="111"/>
        <end position="137"/>
    </location>
</feature>
<feature type="transmembrane region" description="Helical" evidence="1">
    <location>
        <begin position="143"/>
        <end position="163"/>
    </location>
</feature>
<sequence length="270" mass="28332">MALSPRLSIEQALTAARNFGRSEQWLVVPVTLAFQLVPALLVNLVWPEKLRLDMLSAGAAQIPAGLVLVAFLALLVSVFGGMVLTALAVVPRATVQDAMRLAARRLPAIIGAGLLLFFGWMLAFLIFSIIAGVALAALPVRSLSAALMAIGFIGMLVVIARMAPLLPLMVDRPVGPVAALRATWRLTAGHFWRLLGFLALFFLTTWIVNIAIVTAVGSVLILLGRMMGAVGLAEAVAGLLAATLGAVANAALVLIVAQIYRQLSGASRGI</sequence>
<feature type="transmembrane region" description="Helical" evidence="1">
    <location>
        <begin position="66"/>
        <end position="90"/>
    </location>
</feature>
<keyword evidence="1" id="KW-1133">Transmembrane helix</keyword>
<keyword evidence="1" id="KW-0812">Transmembrane</keyword>
<reference evidence="2 3" key="1">
    <citation type="submission" date="2023-02" db="EMBL/GenBank/DDBJ databases">
        <title>Genome sequence of Sphingomonas naphthae.</title>
        <authorList>
            <person name="Kim S."/>
            <person name="Heo J."/>
            <person name="Kwon S.-W."/>
        </authorList>
    </citation>
    <scope>NUCLEOTIDE SEQUENCE [LARGE SCALE GENOMIC DNA]</scope>
    <source>
        <strain evidence="2 3">KACC 18716</strain>
    </source>
</reference>
<dbReference type="RefSeq" id="WP_273686479.1">
    <property type="nucleotide sequence ID" value="NZ_CP117411.1"/>
</dbReference>
<accession>A0ABY7TH29</accession>
<keyword evidence="3" id="KW-1185">Reference proteome</keyword>
<evidence type="ECO:0000256" key="1">
    <source>
        <dbReference type="SAM" id="Phobius"/>
    </source>
</evidence>
<protein>
    <recommendedName>
        <fullName evidence="4">Glycerophosphoryl diester phosphodiesterase membrane domain-containing protein</fullName>
    </recommendedName>
</protein>
<feature type="transmembrane region" description="Helical" evidence="1">
    <location>
        <begin position="194"/>
        <end position="223"/>
    </location>
</feature>
<feature type="transmembrane region" description="Helical" evidence="1">
    <location>
        <begin position="25"/>
        <end position="46"/>
    </location>
</feature>
<name>A0ABY7TH29_9SPHN</name>
<feature type="transmembrane region" description="Helical" evidence="1">
    <location>
        <begin position="235"/>
        <end position="260"/>
    </location>
</feature>
<evidence type="ECO:0000313" key="2">
    <source>
        <dbReference type="EMBL" id="WCT72513.1"/>
    </source>
</evidence>
<evidence type="ECO:0000313" key="3">
    <source>
        <dbReference type="Proteomes" id="UP001220395"/>
    </source>
</evidence>
<dbReference type="Proteomes" id="UP001220395">
    <property type="component" value="Chromosome"/>
</dbReference>
<proteinExistence type="predicted"/>
<dbReference type="EMBL" id="CP117411">
    <property type="protein sequence ID" value="WCT72513.1"/>
    <property type="molecule type" value="Genomic_DNA"/>
</dbReference>
<keyword evidence="1" id="KW-0472">Membrane</keyword>
<gene>
    <name evidence="2" type="ORF">PQ455_12815</name>
</gene>
<organism evidence="2 3">
    <name type="scientific">Sphingomonas naphthae</name>
    <dbReference type="NCBI Taxonomy" id="1813468"/>
    <lineage>
        <taxon>Bacteria</taxon>
        <taxon>Pseudomonadati</taxon>
        <taxon>Pseudomonadota</taxon>
        <taxon>Alphaproteobacteria</taxon>
        <taxon>Sphingomonadales</taxon>
        <taxon>Sphingomonadaceae</taxon>
        <taxon>Sphingomonas</taxon>
    </lineage>
</organism>
<evidence type="ECO:0008006" key="4">
    <source>
        <dbReference type="Google" id="ProtNLM"/>
    </source>
</evidence>